<dbReference type="EMBL" id="LAVV01001554">
    <property type="protein sequence ID" value="KNZ63475.1"/>
    <property type="molecule type" value="Genomic_DNA"/>
</dbReference>
<name>A0A0L6VTE5_9BASI</name>
<evidence type="ECO:0000313" key="2">
    <source>
        <dbReference type="Proteomes" id="UP000037035"/>
    </source>
</evidence>
<organism evidence="1 2">
    <name type="scientific">Puccinia sorghi</name>
    <dbReference type="NCBI Taxonomy" id="27349"/>
    <lineage>
        <taxon>Eukaryota</taxon>
        <taxon>Fungi</taxon>
        <taxon>Dikarya</taxon>
        <taxon>Basidiomycota</taxon>
        <taxon>Pucciniomycotina</taxon>
        <taxon>Pucciniomycetes</taxon>
        <taxon>Pucciniales</taxon>
        <taxon>Pucciniaceae</taxon>
        <taxon>Puccinia</taxon>
    </lineage>
</organism>
<proteinExistence type="predicted"/>
<keyword evidence="2" id="KW-1185">Reference proteome</keyword>
<gene>
    <name evidence="1" type="ORF">VP01_1139g2</name>
</gene>
<dbReference type="Proteomes" id="UP000037035">
    <property type="component" value="Unassembled WGS sequence"/>
</dbReference>
<dbReference type="VEuPathDB" id="FungiDB:VP01_1139g2"/>
<sequence length="46" mass="5332">MCFEGLRRKRKDVPEFQHFGVLESLPKGDIKCPVCMIAKGTRYFIS</sequence>
<comment type="caution">
    <text evidence="1">The sequence shown here is derived from an EMBL/GenBank/DDBJ whole genome shotgun (WGS) entry which is preliminary data.</text>
</comment>
<evidence type="ECO:0000313" key="1">
    <source>
        <dbReference type="EMBL" id="KNZ63475.1"/>
    </source>
</evidence>
<dbReference type="AlphaFoldDB" id="A0A0L6VTE5"/>
<accession>A0A0L6VTE5</accession>
<reference evidence="1 2" key="1">
    <citation type="submission" date="2015-08" db="EMBL/GenBank/DDBJ databases">
        <title>Next Generation Sequencing and Analysis of the Genome of Puccinia sorghi L Schw, the Causal Agent of Maize Common Rust.</title>
        <authorList>
            <person name="Rochi L."/>
            <person name="Burguener G."/>
            <person name="Darino M."/>
            <person name="Turjanski A."/>
            <person name="Kreff E."/>
            <person name="Dieguez M.J."/>
            <person name="Sacco F."/>
        </authorList>
    </citation>
    <scope>NUCLEOTIDE SEQUENCE [LARGE SCALE GENOMIC DNA]</scope>
    <source>
        <strain evidence="1 2">RO10H11247</strain>
    </source>
</reference>
<protein>
    <submittedName>
        <fullName evidence="1">Uncharacterized protein</fullName>
    </submittedName>
</protein>